<evidence type="ECO:0000313" key="8">
    <source>
        <dbReference type="EMBL" id="KAF5312925.1"/>
    </source>
</evidence>
<dbReference type="AlphaFoldDB" id="A0A8H5EUF5"/>
<feature type="coiled-coil region" evidence="5">
    <location>
        <begin position="473"/>
        <end position="537"/>
    </location>
</feature>
<feature type="domain" description="FYVE-type" evidence="7">
    <location>
        <begin position="95"/>
        <end position="167"/>
    </location>
</feature>
<keyword evidence="5" id="KW-0175">Coiled coil</keyword>
<dbReference type="EMBL" id="JAACJJ010000056">
    <property type="protein sequence ID" value="KAF5312925.1"/>
    <property type="molecule type" value="Genomic_DNA"/>
</dbReference>
<evidence type="ECO:0000256" key="3">
    <source>
        <dbReference type="ARBA" id="ARBA00022833"/>
    </source>
</evidence>
<keyword evidence="1" id="KW-0479">Metal-binding</keyword>
<dbReference type="InterPro" id="IPR000306">
    <property type="entry name" value="Znf_FYVE"/>
</dbReference>
<dbReference type="Gene3D" id="1.20.58.1180">
    <property type="match status" value="1"/>
</dbReference>
<dbReference type="Proteomes" id="UP000567179">
    <property type="component" value="Unassembled WGS sequence"/>
</dbReference>
<dbReference type="InterPro" id="IPR011011">
    <property type="entry name" value="Znf_FYVE_PHD"/>
</dbReference>
<dbReference type="Gene3D" id="3.30.40.10">
    <property type="entry name" value="Zinc/RING finger domain, C3HC4 (zinc finger)"/>
    <property type="match status" value="1"/>
</dbReference>
<feature type="compositionally biased region" description="Basic residues" evidence="6">
    <location>
        <begin position="234"/>
        <end position="246"/>
    </location>
</feature>
<feature type="region of interest" description="Disordered" evidence="6">
    <location>
        <begin position="396"/>
        <end position="441"/>
    </location>
</feature>
<dbReference type="InterPro" id="IPR036610">
    <property type="entry name" value="PEBP-like_sf"/>
</dbReference>
<protein>
    <recommendedName>
        <fullName evidence="7">FYVE-type domain-containing protein</fullName>
    </recommendedName>
</protein>
<dbReference type="PANTHER" id="PTHR11362">
    <property type="entry name" value="PHOSPHATIDYLETHANOLAMINE-BINDING PROTEIN"/>
    <property type="match status" value="1"/>
</dbReference>
<evidence type="ECO:0000256" key="2">
    <source>
        <dbReference type="ARBA" id="ARBA00022771"/>
    </source>
</evidence>
<feature type="compositionally biased region" description="Low complexity" evidence="6">
    <location>
        <begin position="247"/>
        <end position="258"/>
    </location>
</feature>
<keyword evidence="2 4" id="KW-0863">Zinc-finger</keyword>
<evidence type="ECO:0000259" key="7">
    <source>
        <dbReference type="PROSITE" id="PS50178"/>
    </source>
</evidence>
<evidence type="ECO:0000313" key="9">
    <source>
        <dbReference type="Proteomes" id="UP000567179"/>
    </source>
</evidence>
<dbReference type="InterPro" id="IPR013083">
    <property type="entry name" value="Znf_RING/FYVE/PHD"/>
</dbReference>
<evidence type="ECO:0000256" key="5">
    <source>
        <dbReference type="SAM" id="Coils"/>
    </source>
</evidence>
<dbReference type="GO" id="GO:0008270">
    <property type="term" value="F:zinc ion binding"/>
    <property type="evidence" value="ECO:0007669"/>
    <property type="project" value="UniProtKB-KW"/>
</dbReference>
<dbReference type="InterPro" id="IPR035810">
    <property type="entry name" value="PEBP_euk"/>
</dbReference>
<organism evidence="8 9">
    <name type="scientific">Psilocybe cf. subviscida</name>
    <dbReference type="NCBI Taxonomy" id="2480587"/>
    <lineage>
        <taxon>Eukaryota</taxon>
        <taxon>Fungi</taxon>
        <taxon>Dikarya</taxon>
        <taxon>Basidiomycota</taxon>
        <taxon>Agaricomycotina</taxon>
        <taxon>Agaricomycetes</taxon>
        <taxon>Agaricomycetidae</taxon>
        <taxon>Agaricales</taxon>
        <taxon>Agaricineae</taxon>
        <taxon>Strophariaceae</taxon>
        <taxon>Psilocybe</taxon>
    </lineage>
</organism>
<dbReference type="CDD" id="cd00866">
    <property type="entry name" value="PEBP_euk"/>
    <property type="match status" value="1"/>
</dbReference>
<evidence type="ECO:0000256" key="4">
    <source>
        <dbReference type="PROSITE-ProRule" id="PRU00091"/>
    </source>
</evidence>
<feature type="region of interest" description="Disordered" evidence="6">
    <location>
        <begin position="204"/>
        <end position="263"/>
    </location>
</feature>
<feature type="compositionally biased region" description="Low complexity" evidence="6">
    <location>
        <begin position="204"/>
        <end position="213"/>
    </location>
</feature>
<feature type="compositionally biased region" description="Polar residues" evidence="6">
    <location>
        <begin position="214"/>
        <end position="226"/>
    </location>
</feature>
<dbReference type="Pfam" id="PF01161">
    <property type="entry name" value="PBP"/>
    <property type="match status" value="1"/>
</dbReference>
<dbReference type="Gene3D" id="3.90.280.10">
    <property type="entry name" value="PEBP-like"/>
    <property type="match status" value="1"/>
</dbReference>
<dbReference type="CDD" id="cd15760">
    <property type="entry name" value="FYVE_scVPS27p_like"/>
    <property type="match status" value="1"/>
</dbReference>
<keyword evidence="9" id="KW-1185">Reference proteome</keyword>
<sequence>MSNVGKGRDVTVTGGCRRFFRDLIWILDGIGEWVEYNMRGFDDSLIHQPAMDSAPSSSASSIINSDRPNEHLAVLLNKDLWKPDSASVSCDNFYCRVPFSLFERKHHCRKCGGVFCNACTSRTTPLLDTSNLSFLHPPRNVPLAVFESPASPIITSRVCDDCFDQIHGSPTTPHTPEVPRPSFRRMLSNPISVFRAPASPVCSTASTSTSPTSLQADATTSSSPHSDGQIHASLTRKTKSVRRKRSNASFHSSASSGSTNLNGRLSLRQSQLALPQDLERSYGELDAYPLRRASTLCKATGGGRWEPKQAPVLAGYRCPVPGGKAPYEILMEREEQLERQRKQNPVVKDAYYILLETPLCQIIEALTPELNLKEMKMYLCASLSLSLLRRGNATVATSSGVSEPTSSPPPRTPTPSASSTRAKTAKPAEASAQTQGRRKRKIIPKRPKISLANPREWNRPMGVDAIPAYDLALELLKKDSELVSAQAEKHRERVKETLKAYAVAEEKLAATEAGAAREAAEQQLEELDAELEALLSKQSILDVQKEINLPDLRWKVRNAMADMTTPSHRYLVEQKWRKEGDLDLLMERIYQMSVVPDILPVIKPSLDLHVVAKSSSREYFNDKKTLTTVVPGVFLTPRQQPKLRVNAFHTDTRLYTMLLLDLDVPHPETASWTTFLHWMKPNIPISAITTNLTELNTHTKYIPPHPQRGTPYHRYVTLLLPQPPLASNGKYSLSTEARATEGAPTSVELDIPVVSMEERLHFDVREFVARWGLDAAQGGGAHMWREIWDEQVSRIYENILHVPEPRYSRPPKVDVYAEVKSQRKYTL</sequence>
<dbReference type="SUPFAM" id="SSF49777">
    <property type="entry name" value="PEBP-like"/>
    <property type="match status" value="1"/>
</dbReference>
<proteinExistence type="predicted"/>
<dbReference type="PANTHER" id="PTHR11362:SF82">
    <property type="entry name" value="PHOSPHATIDYLETHANOLAMINE-BINDING PROTEIN 4"/>
    <property type="match status" value="1"/>
</dbReference>
<comment type="caution">
    <text evidence="8">The sequence shown here is derived from an EMBL/GenBank/DDBJ whole genome shotgun (WGS) entry which is preliminary data.</text>
</comment>
<evidence type="ECO:0000256" key="1">
    <source>
        <dbReference type="ARBA" id="ARBA00022723"/>
    </source>
</evidence>
<evidence type="ECO:0000256" key="6">
    <source>
        <dbReference type="SAM" id="MobiDB-lite"/>
    </source>
</evidence>
<feature type="compositionally biased region" description="Low complexity" evidence="6">
    <location>
        <begin position="414"/>
        <end position="428"/>
    </location>
</feature>
<dbReference type="PROSITE" id="PS50178">
    <property type="entry name" value="ZF_FYVE"/>
    <property type="match status" value="1"/>
</dbReference>
<reference evidence="8 9" key="1">
    <citation type="journal article" date="2020" name="ISME J.">
        <title>Uncovering the hidden diversity of litter-decomposition mechanisms in mushroom-forming fungi.</title>
        <authorList>
            <person name="Floudas D."/>
            <person name="Bentzer J."/>
            <person name="Ahren D."/>
            <person name="Johansson T."/>
            <person name="Persson P."/>
            <person name="Tunlid A."/>
        </authorList>
    </citation>
    <scope>NUCLEOTIDE SEQUENCE [LARGE SCALE GENOMIC DNA]</scope>
    <source>
        <strain evidence="8 9">CBS 101986</strain>
    </source>
</reference>
<accession>A0A8H5EUF5</accession>
<dbReference type="SUPFAM" id="SSF57903">
    <property type="entry name" value="FYVE/PHD zinc finger"/>
    <property type="match status" value="1"/>
</dbReference>
<dbReference type="InterPro" id="IPR008914">
    <property type="entry name" value="PEBP"/>
</dbReference>
<keyword evidence="3" id="KW-0862">Zinc</keyword>
<gene>
    <name evidence="8" type="ORF">D9619_003295</name>
</gene>
<name>A0A8H5EUF5_9AGAR</name>
<dbReference type="OrthoDB" id="2153661at2759"/>
<dbReference type="SMART" id="SM00064">
    <property type="entry name" value="FYVE"/>
    <property type="match status" value="1"/>
</dbReference>
<dbReference type="InterPro" id="IPR017455">
    <property type="entry name" value="Znf_FYVE-rel"/>
</dbReference>
<dbReference type="Pfam" id="PF01363">
    <property type="entry name" value="FYVE"/>
    <property type="match status" value="1"/>
</dbReference>